<sequence length="377" mass="41660">MIDKDILDEALPVPELETLKEQTIGELKEEGFAITNFHSGGVFYTLLLIVLRVKVEFTELLRDVLNNMFLTHASGVWVDLKAADYGKKRKKAQKTQGLVTLSRTNDQGEAVKIPKGHVFKTEKDVNGEELRFFVLEAAVLQKGARSVDVLVEAEKEGSRYNVPEAQITRSLTFLNGVDEVTNSKDWITREGSDTEDDESLRTRGLRSWSELAARSIEDTFINTAEAVPGVLFAQADCDHPRGQGTVDVIVTGTAGEATEGLLKEVREAVDKIAGPYDNVIVKSSVTAPQDIEVTVTTADVAAEEEVKNRVNAILTDLLAVRKGRRFNELRRSDINFAIRSNYSAATNTEITKPAEDVVLDKDKVITLGTVKVTVRRE</sequence>
<reference evidence="3 4" key="1">
    <citation type="journal article" date="2019" name="Nat. Med.">
        <title>A library of human gut bacterial isolates paired with longitudinal multiomics data enables mechanistic microbiome research.</title>
        <authorList>
            <person name="Poyet M."/>
            <person name="Groussin M."/>
            <person name="Gibbons S.M."/>
            <person name="Avila-Pacheco J."/>
            <person name="Jiang X."/>
            <person name="Kearney S.M."/>
            <person name="Perrotta A.R."/>
            <person name="Berdy B."/>
            <person name="Zhao S."/>
            <person name="Lieberman T.D."/>
            <person name="Swanson P.K."/>
            <person name="Smith M."/>
            <person name="Roesemann S."/>
            <person name="Alexander J.E."/>
            <person name="Rich S.A."/>
            <person name="Livny J."/>
            <person name="Vlamakis H."/>
            <person name="Clish C."/>
            <person name="Bullock K."/>
            <person name="Deik A."/>
            <person name="Scott J."/>
            <person name="Pierce K.A."/>
            <person name="Xavier R.J."/>
            <person name="Alm E.J."/>
        </authorList>
    </citation>
    <scope>NUCLEOTIDE SEQUENCE [LARGE SCALE GENOMIC DNA]</scope>
    <source>
        <strain evidence="3 4">BIOML-A5</strain>
    </source>
</reference>
<feature type="domain" description="Baseplate J-like C-terminal" evidence="2">
    <location>
        <begin position="290"/>
        <end position="373"/>
    </location>
</feature>
<evidence type="ECO:0000313" key="3">
    <source>
        <dbReference type="EMBL" id="MSB50143.1"/>
    </source>
</evidence>
<dbReference type="PANTHER" id="PTHR37829:SF3">
    <property type="entry name" value="PROTEIN JAYE-RELATED"/>
    <property type="match status" value="1"/>
</dbReference>
<dbReference type="Pfam" id="PF04865">
    <property type="entry name" value="Baseplate_J"/>
    <property type="match status" value="1"/>
</dbReference>
<dbReference type="InterPro" id="IPR006949">
    <property type="entry name" value="Barrel_Baseplate_J-like"/>
</dbReference>
<gene>
    <name evidence="3" type="ORF">GKE90_15785</name>
</gene>
<evidence type="ECO:0000259" key="2">
    <source>
        <dbReference type="Pfam" id="PF26079"/>
    </source>
</evidence>
<dbReference type="RefSeq" id="WP_154250844.1">
    <property type="nucleotide sequence ID" value="NZ_WKPO01000026.1"/>
</dbReference>
<dbReference type="InterPro" id="IPR058530">
    <property type="entry name" value="Baseplate_J-like_C"/>
</dbReference>
<dbReference type="EMBL" id="WKPO01000026">
    <property type="protein sequence ID" value="MSB50143.1"/>
    <property type="molecule type" value="Genomic_DNA"/>
</dbReference>
<comment type="caution">
    <text evidence="3">The sequence shown here is derived from an EMBL/GenBank/DDBJ whole genome shotgun (WGS) entry which is preliminary data.</text>
</comment>
<dbReference type="InterPro" id="IPR052399">
    <property type="entry name" value="Phage_Baseplate_Assmbl_Protein"/>
</dbReference>
<proteinExistence type="predicted"/>
<feature type="domain" description="Baseplate protein J-like barrel" evidence="1">
    <location>
        <begin position="99"/>
        <end position="188"/>
    </location>
</feature>
<dbReference type="Proteomes" id="UP000429811">
    <property type="component" value="Unassembled WGS sequence"/>
</dbReference>
<dbReference type="AlphaFoldDB" id="A0A6I2RMD6"/>
<protein>
    <submittedName>
        <fullName evidence="3">Baseplate J protein</fullName>
    </submittedName>
</protein>
<dbReference type="Pfam" id="PF26079">
    <property type="entry name" value="Baseplate_J_C"/>
    <property type="match status" value="1"/>
</dbReference>
<organism evidence="3 4">
    <name type="scientific">Flavonifractor plautii</name>
    <name type="common">Fusobacterium plautii</name>
    <dbReference type="NCBI Taxonomy" id="292800"/>
    <lineage>
        <taxon>Bacteria</taxon>
        <taxon>Bacillati</taxon>
        <taxon>Bacillota</taxon>
        <taxon>Clostridia</taxon>
        <taxon>Eubacteriales</taxon>
        <taxon>Oscillospiraceae</taxon>
        <taxon>Flavonifractor</taxon>
    </lineage>
</organism>
<name>A0A6I2RMD6_FLAPL</name>
<dbReference type="PANTHER" id="PTHR37829">
    <property type="entry name" value="PHAGE-LIKE ELEMENT PBSX PROTEIN XKDT"/>
    <property type="match status" value="1"/>
</dbReference>
<evidence type="ECO:0000259" key="1">
    <source>
        <dbReference type="Pfam" id="PF04865"/>
    </source>
</evidence>
<accession>A0A6I2RMD6</accession>
<evidence type="ECO:0000313" key="4">
    <source>
        <dbReference type="Proteomes" id="UP000429811"/>
    </source>
</evidence>